<dbReference type="PANTHER" id="PTHR22948">
    <property type="entry name" value="TUDOR DOMAIN CONTAINING PROTEIN"/>
    <property type="match status" value="1"/>
</dbReference>
<dbReference type="Gene3D" id="2.30.30.140">
    <property type="match status" value="9"/>
</dbReference>
<name>A0A9D4QEM6_RHISA</name>
<feature type="region of interest" description="Disordered" evidence="1">
    <location>
        <begin position="1243"/>
        <end position="1308"/>
    </location>
</feature>
<feature type="compositionally biased region" description="Low complexity" evidence="1">
    <location>
        <begin position="1266"/>
        <end position="1277"/>
    </location>
</feature>
<feature type="compositionally biased region" description="Pro residues" evidence="1">
    <location>
        <begin position="1251"/>
        <end position="1265"/>
    </location>
</feature>
<dbReference type="InterPro" id="IPR050621">
    <property type="entry name" value="Tudor_domain_containing"/>
</dbReference>
<feature type="domain" description="Tudor" evidence="2">
    <location>
        <begin position="272"/>
        <end position="330"/>
    </location>
</feature>
<dbReference type="GO" id="GO:0005737">
    <property type="term" value="C:cytoplasm"/>
    <property type="evidence" value="ECO:0007669"/>
    <property type="project" value="UniProtKB-ARBA"/>
</dbReference>
<evidence type="ECO:0000256" key="1">
    <source>
        <dbReference type="SAM" id="MobiDB-lite"/>
    </source>
</evidence>
<feature type="region of interest" description="Disordered" evidence="1">
    <location>
        <begin position="820"/>
        <end position="842"/>
    </location>
</feature>
<dbReference type="Pfam" id="PF00567">
    <property type="entry name" value="TUDOR"/>
    <property type="match status" value="9"/>
</dbReference>
<dbReference type="SUPFAM" id="SSF63748">
    <property type="entry name" value="Tudor/PWWP/MBT"/>
    <property type="match status" value="9"/>
</dbReference>
<dbReference type="Proteomes" id="UP000821837">
    <property type="component" value="Chromosome 10"/>
</dbReference>
<feature type="domain" description="Tudor" evidence="2">
    <location>
        <begin position="574"/>
        <end position="634"/>
    </location>
</feature>
<feature type="domain" description="Tudor" evidence="2">
    <location>
        <begin position="382"/>
        <end position="439"/>
    </location>
</feature>
<feature type="domain" description="Tudor" evidence="2">
    <location>
        <begin position="1744"/>
        <end position="1806"/>
    </location>
</feature>
<evidence type="ECO:0000313" key="3">
    <source>
        <dbReference type="EMBL" id="KAH7975308.1"/>
    </source>
</evidence>
<evidence type="ECO:0000313" key="4">
    <source>
        <dbReference type="Proteomes" id="UP000821837"/>
    </source>
</evidence>
<reference evidence="3" key="1">
    <citation type="journal article" date="2020" name="Cell">
        <title>Large-Scale Comparative Analyses of Tick Genomes Elucidate Their Genetic Diversity and Vector Capacities.</title>
        <authorList>
            <consortium name="Tick Genome and Microbiome Consortium (TIGMIC)"/>
            <person name="Jia N."/>
            <person name="Wang J."/>
            <person name="Shi W."/>
            <person name="Du L."/>
            <person name="Sun Y."/>
            <person name="Zhan W."/>
            <person name="Jiang J.F."/>
            <person name="Wang Q."/>
            <person name="Zhang B."/>
            <person name="Ji P."/>
            <person name="Bell-Sakyi L."/>
            <person name="Cui X.M."/>
            <person name="Yuan T.T."/>
            <person name="Jiang B.G."/>
            <person name="Yang W.F."/>
            <person name="Lam T.T."/>
            <person name="Chang Q.C."/>
            <person name="Ding S.J."/>
            <person name="Wang X.J."/>
            <person name="Zhu J.G."/>
            <person name="Ruan X.D."/>
            <person name="Zhao L."/>
            <person name="Wei J.T."/>
            <person name="Ye R.Z."/>
            <person name="Que T.C."/>
            <person name="Du C.H."/>
            <person name="Zhou Y.H."/>
            <person name="Cheng J.X."/>
            <person name="Dai P.F."/>
            <person name="Guo W.B."/>
            <person name="Han X.H."/>
            <person name="Huang E.J."/>
            <person name="Li L.F."/>
            <person name="Wei W."/>
            <person name="Gao Y.C."/>
            <person name="Liu J.Z."/>
            <person name="Shao H.Z."/>
            <person name="Wang X."/>
            <person name="Wang C.C."/>
            <person name="Yang T.C."/>
            <person name="Huo Q.B."/>
            <person name="Li W."/>
            <person name="Chen H.Y."/>
            <person name="Chen S.E."/>
            <person name="Zhou L.G."/>
            <person name="Ni X.B."/>
            <person name="Tian J.H."/>
            <person name="Sheng Y."/>
            <person name="Liu T."/>
            <person name="Pan Y.S."/>
            <person name="Xia L.Y."/>
            <person name="Li J."/>
            <person name="Zhao F."/>
            <person name="Cao W.C."/>
        </authorList>
    </citation>
    <scope>NUCLEOTIDE SEQUENCE</scope>
    <source>
        <strain evidence="3">Rsan-2018</strain>
    </source>
</reference>
<feature type="region of interest" description="Disordered" evidence="1">
    <location>
        <begin position="1941"/>
        <end position="2021"/>
    </location>
</feature>
<dbReference type="Gene3D" id="2.40.50.90">
    <property type="match status" value="4"/>
</dbReference>
<dbReference type="InterPro" id="IPR035437">
    <property type="entry name" value="SNase_OB-fold_sf"/>
</dbReference>
<reference evidence="3" key="2">
    <citation type="submission" date="2021-09" db="EMBL/GenBank/DDBJ databases">
        <authorList>
            <person name="Jia N."/>
            <person name="Wang J."/>
            <person name="Shi W."/>
            <person name="Du L."/>
            <person name="Sun Y."/>
            <person name="Zhan W."/>
            <person name="Jiang J."/>
            <person name="Wang Q."/>
            <person name="Zhang B."/>
            <person name="Ji P."/>
            <person name="Sakyi L.B."/>
            <person name="Cui X."/>
            <person name="Yuan T."/>
            <person name="Jiang B."/>
            <person name="Yang W."/>
            <person name="Lam T.T.-Y."/>
            <person name="Chang Q."/>
            <person name="Ding S."/>
            <person name="Wang X."/>
            <person name="Zhu J."/>
            <person name="Ruan X."/>
            <person name="Zhao L."/>
            <person name="Wei J."/>
            <person name="Que T."/>
            <person name="Du C."/>
            <person name="Cheng J."/>
            <person name="Dai P."/>
            <person name="Han X."/>
            <person name="Huang E."/>
            <person name="Gao Y."/>
            <person name="Liu J."/>
            <person name="Shao H."/>
            <person name="Ye R."/>
            <person name="Li L."/>
            <person name="Wei W."/>
            <person name="Wang X."/>
            <person name="Wang C."/>
            <person name="Huo Q."/>
            <person name="Li W."/>
            <person name="Guo W."/>
            <person name="Chen H."/>
            <person name="Chen S."/>
            <person name="Zhou L."/>
            <person name="Zhou L."/>
            <person name="Ni X."/>
            <person name="Tian J."/>
            <person name="Zhou Y."/>
            <person name="Sheng Y."/>
            <person name="Liu T."/>
            <person name="Pan Y."/>
            <person name="Xia L."/>
            <person name="Li J."/>
            <person name="Zhao F."/>
            <person name="Cao W."/>
        </authorList>
    </citation>
    <scope>NUCLEOTIDE SEQUENCE</scope>
    <source>
        <strain evidence="3">Rsan-2018</strain>
        <tissue evidence="3">Larvae</tissue>
    </source>
</reference>
<dbReference type="EMBL" id="JABSTV010001246">
    <property type="protein sequence ID" value="KAH7975308.1"/>
    <property type="molecule type" value="Genomic_DNA"/>
</dbReference>
<protein>
    <recommendedName>
        <fullName evidence="2">Tudor domain-containing protein</fullName>
    </recommendedName>
</protein>
<feature type="compositionally biased region" description="Pro residues" evidence="1">
    <location>
        <begin position="828"/>
        <end position="842"/>
    </location>
</feature>
<dbReference type="CDD" id="cd20379">
    <property type="entry name" value="Tudor_dTUD-like"/>
    <property type="match status" value="1"/>
</dbReference>
<feature type="region of interest" description="Disordered" evidence="1">
    <location>
        <begin position="2099"/>
        <end position="2181"/>
    </location>
</feature>
<dbReference type="PROSITE" id="PS50304">
    <property type="entry name" value="TUDOR"/>
    <property type="match status" value="8"/>
</dbReference>
<organism evidence="3 4">
    <name type="scientific">Rhipicephalus sanguineus</name>
    <name type="common">Brown dog tick</name>
    <name type="synonym">Ixodes sanguineus</name>
    <dbReference type="NCBI Taxonomy" id="34632"/>
    <lineage>
        <taxon>Eukaryota</taxon>
        <taxon>Metazoa</taxon>
        <taxon>Ecdysozoa</taxon>
        <taxon>Arthropoda</taxon>
        <taxon>Chelicerata</taxon>
        <taxon>Arachnida</taxon>
        <taxon>Acari</taxon>
        <taxon>Parasitiformes</taxon>
        <taxon>Ixodida</taxon>
        <taxon>Ixodoidea</taxon>
        <taxon>Ixodidae</taxon>
        <taxon>Rhipicephalinae</taxon>
        <taxon>Rhipicephalus</taxon>
        <taxon>Rhipicephalus</taxon>
    </lineage>
</organism>
<dbReference type="VEuPathDB" id="VectorBase:RSAN_058066"/>
<feature type="compositionally biased region" description="Polar residues" evidence="1">
    <location>
        <begin position="2133"/>
        <end position="2145"/>
    </location>
</feature>
<feature type="region of interest" description="Disordered" evidence="1">
    <location>
        <begin position="1494"/>
        <end position="1521"/>
    </location>
</feature>
<evidence type="ECO:0000259" key="2">
    <source>
        <dbReference type="PROSITE" id="PS50304"/>
    </source>
</evidence>
<feature type="domain" description="Tudor" evidence="2">
    <location>
        <begin position="910"/>
        <end position="968"/>
    </location>
</feature>
<dbReference type="InterPro" id="IPR002999">
    <property type="entry name" value="Tudor"/>
</dbReference>
<accession>A0A9D4QEM6</accession>
<dbReference type="FunFam" id="2.30.30.140:FF:000018">
    <property type="entry name" value="Serine/threonine-protein kinase 31"/>
    <property type="match status" value="2"/>
</dbReference>
<feature type="compositionally biased region" description="Basic and acidic residues" evidence="1">
    <location>
        <begin position="1985"/>
        <end position="1995"/>
    </location>
</feature>
<feature type="domain" description="Tudor" evidence="2">
    <location>
        <begin position="1569"/>
        <end position="1628"/>
    </location>
</feature>
<feature type="compositionally biased region" description="Basic and acidic residues" evidence="1">
    <location>
        <begin position="2162"/>
        <end position="2177"/>
    </location>
</feature>
<comment type="caution">
    <text evidence="3">The sequence shown here is derived from an EMBL/GenBank/DDBJ whole genome shotgun (WGS) entry which is preliminary data.</text>
</comment>
<feature type="compositionally biased region" description="Acidic residues" evidence="1">
    <location>
        <begin position="1961"/>
        <end position="1973"/>
    </location>
</feature>
<keyword evidence="4" id="KW-1185">Reference proteome</keyword>
<feature type="domain" description="Tudor" evidence="2">
    <location>
        <begin position="68"/>
        <end position="128"/>
    </location>
</feature>
<feature type="domain" description="Tudor" evidence="2">
    <location>
        <begin position="1370"/>
        <end position="1425"/>
    </location>
</feature>
<proteinExistence type="predicted"/>
<gene>
    <name evidence="3" type="ORF">HPB52_000569</name>
</gene>
<dbReference type="SMART" id="SM00333">
    <property type="entry name" value="TUDOR"/>
    <property type="match status" value="9"/>
</dbReference>
<dbReference type="PANTHER" id="PTHR22948:SF76">
    <property type="entry name" value="FI20010P1-RELATED"/>
    <property type="match status" value="1"/>
</dbReference>
<sequence length="2277" mass="245899">MERPAIVGNAAGAATDTFRATVTHVAPENRWLKLFVQRNHEMMRHIEAYLEGLEPALSSKPGFMHQSQIALGTPCFARYSNNKWYRAVVSSWPRHNETLVEVTFIDYGNCEEVCVGDVRQSPDPIFRTPHGVYECFLDELDLSLITPQGAEELVLLAKSTLLSVEVTVTVRRYEQVQVNCVRPIVSVTLPDGRSLADILVRSPEFANAMAQAAAKPAFCLPDIKLGVPYRVYVAHVEEMDDVFLHLAAREPSAFSDMIQDTYTNVASLDPSLVQRDTVCLARFTEDSLLYRSLVVDCCQGNCRVAFVDYGNREVKLSSELLVIPPELLEEPVFAIHCNATSTGLDKDTFLEVTAEQELTCIFSQGISAQLAAESPSLAMLLPSDVVPGLAVACRYEGTWYRAVVVQPGPQVQVWIADYGDTTMLDISELRQLDLKYTLQPAYATKLTLDGFTCSPQSSEAMRLLLENLLLDAEANVSIINVLPDGTHAVQIFVGDPPKSVVKALNAALESSRQGCTAKAQSPTVCPVEKLIVTTVTPPQKFFGQFMKIPDGELDALQKELGDYYSASYPDPAFQPMPGDHVCCRFSEDGQFYRAKIERVLANGSQYDVFYLDYGNEETVLPQDVRSLQPQFAVAPLFGIPCQLQSGEVSEDMVDTEVEVRFLACHGDVHTVTFTTPRQSLPPRDPPAVVAPAQASAPANMNTFGGGEAPAPGLVQLLFNPGCQEQGTVVVVKSPSEFYCQLSVNDDQLNSVAEAVGCKLSGAVAVDAAAATARLDEILAEQEVTIRIHGHDYNKIHDVDVILPTGVNVRDQLAQEGLLQSQGGSTFPAQPPAPSMQVAPPPQMSSPQLYHVGGFNYPALTEGVAVPVEVCWVLTPGEVFVQLKETQGVLEQLMSEMQAFYASLGDTVSNDIRPGQACVALYSEDQQWYRARVVHAKAGMLGVQYVDYGNCEEVPEGSVRQILAKYAELPAQAIRCRVRSVAPPGGLSSWPLLKDQTPLQQIFDGVFLCRPAAQKDGVHLVDLERHGGGPSLVESLVAAGLAADATAMPRELGSASEASQKQPLRAVVLPAELVFHPKQFVDVKVTAVVSLSEVWCCLVECVEPMAKALQEAGDAAPKFRNPVPGEACVARLPSKDEGAEGDAVLTPWARAVVKSRPSPAKLELFFVDVGGTRVVHHTEVKQIPPELTTQPGCAFQCVLNCSFPVDATELSAKILYKELVLQVEQQLEPAKVIGSLFDTSGDSEVNVLDSFTPPPPEEAPPPPPEESAPSLEAAPAPEMTDSAPARGPAPARTSPPVKTSWPPMHRGPSSHTIVPCYPPLSKISGKMAAYVMHAEDLLCFYVMRKEQEQALDDLSMRLEAFYTETPKPVVKPLPKLPCVVFYPQDEAWYRAKVTGDGSCVQFVDYGNADIVPEVREIAAEFLEVPPFCYKCKLDGAKDLAGIPGVFSAFKEMIVDAELELEVMTWGPEVTVRLAKEGQDITTELKSRFLSSEPAALKTDAQQKPVVPLEGTPANEPSPASAEEREACTVSHVDGLNSFYMLYSTKLDDLADFVDKLQEVLVSAPPTVVETPNSSTLYAALYSGDNLWYRARVEGPAEEGGFKVRFVDYGNVETVKSVVSLDSEELLVEPFCIECQLADVGGAGDSSAVDKFRELVLDSDLLVETVKSEKPMTVRLFTLDGVDLLSKLPLSKRYRSTNVPLHQKALVSIMHVESPTDFFVHFNDRLDALEALTQQLQEVPECENAPADMSQPCMAYWSDELPYRVTVLEDKGEAEGAASVRVKFVDYGNTDTVERAGIRELPDALLSEPLFAINCTLDVPEGKLGQEALEKLKVLADEGPASSLLAEFLGERNGRYVVRLLDMGIDVLEKLQGAVQDASQGGSRDVTSDSPNEPVSEERTSEVPEGAPEAPVTEGADKPNDQASTDPLPDNVAVAEPLQCSELDTCQGTSEDNEVVGLTVEAESPEQEGPSDEAPDVAPENLQSSEDLPKEYTHPETECNGSSLPVGCDDVPGEPEPPCSAVGGSAELEETMLSEGANVCGAAPSAVFDDNMLPEVPEFGEEDLSAFSEETTLPEDKRAAEVFEDALSEAKCEAEVFEDALSEDNANKESKGVSHTADTSPIAGVQKGTPVKQENGITSLSTASLSDKPSALAGSGDASIAKTVSDEARQEEPLRKTDTDVSEVGLALKESDALTSQRQAGKDDCSAMGAAAIPKATVLNIGAGGDGRPAVIPNGSSSARSSPFTARRFSRRLSLDDCPIPGACTNAELLEIQSSDTVN</sequence>
<feature type="region of interest" description="Disordered" evidence="1">
    <location>
        <begin position="1874"/>
        <end position="1928"/>
    </location>
</feature>